<proteinExistence type="inferred from homology"/>
<protein>
    <submittedName>
        <fullName evidence="13">Zinc transporter ZIP12-like</fullName>
    </submittedName>
</protein>
<feature type="transmembrane region" description="Helical" evidence="8">
    <location>
        <begin position="601"/>
        <end position="622"/>
    </location>
</feature>
<dbReference type="Proteomes" id="UP000694865">
    <property type="component" value="Unplaced"/>
</dbReference>
<feature type="domain" description="Zinc transporter ZIP4 N-terminal" evidence="10">
    <location>
        <begin position="80"/>
        <end position="229"/>
    </location>
</feature>
<dbReference type="Pfam" id="PF21116">
    <property type="entry name" value="EF-hand_Zip"/>
    <property type="match status" value="1"/>
</dbReference>
<reference evidence="13" key="1">
    <citation type="submission" date="2025-08" db="UniProtKB">
        <authorList>
            <consortium name="RefSeq"/>
        </authorList>
    </citation>
    <scope>IDENTIFICATION</scope>
    <source>
        <tissue evidence="13">Testes</tissue>
    </source>
</reference>
<dbReference type="InterPro" id="IPR049406">
    <property type="entry name" value="ZIP4_12_EF-hand"/>
</dbReference>
<feature type="region of interest" description="Disordered" evidence="7">
    <location>
        <begin position="539"/>
        <end position="574"/>
    </location>
</feature>
<dbReference type="InterPro" id="IPR041137">
    <property type="entry name" value="ZIP4_N"/>
</dbReference>
<feature type="transmembrane region" description="Helical" evidence="8">
    <location>
        <begin position="393"/>
        <end position="417"/>
    </location>
</feature>
<comment type="catalytic activity">
    <reaction evidence="6">
        <text>Zn(2+)(in) = Zn(2+)(out)</text>
        <dbReference type="Rhea" id="RHEA:29351"/>
        <dbReference type="ChEBI" id="CHEBI:29105"/>
    </reaction>
</comment>
<evidence type="ECO:0000313" key="13">
    <source>
        <dbReference type="RefSeq" id="XP_002734971.1"/>
    </source>
</evidence>
<keyword evidence="3 8" id="KW-0812">Transmembrane</keyword>
<comment type="similarity">
    <text evidence="2">Belongs to the ZIP transporter (TC 2.A.5) family.</text>
</comment>
<feature type="transmembrane region" description="Helical" evidence="8">
    <location>
        <begin position="674"/>
        <end position="692"/>
    </location>
</feature>
<name>A0ABM0GQB3_SACKO</name>
<evidence type="ECO:0000256" key="3">
    <source>
        <dbReference type="ARBA" id="ARBA00022692"/>
    </source>
</evidence>
<dbReference type="PANTHER" id="PTHR12191">
    <property type="entry name" value="SOLUTE CARRIER FAMILY 39"/>
    <property type="match status" value="1"/>
</dbReference>
<evidence type="ECO:0000256" key="6">
    <source>
        <dbReference type="ARBA" id="ARBA00034634"/>
    </source>
</evidence>
<feature type="domain" description="Zinc transporter ZIP4/12 EF-hand" evidence="11">
    <location>
        <begin position="297"/>
        <end position="375"/>
    </location>
</feature>
<dbReference type="InterPro" id="IPR050799">
    <property type="entry name" value="ZIP_Transporter"/>
</dbReference>
<evidence type="ECO:0000259" key="10">
    <source>
        <dbReference type="Pfam" id="PF18292"/>
    </source>
</evidence>
<evidence type="ECO:0000256" key="7">
    <source>
        <dbReference type="SAM" id="MobiDB-lite"/>
    </source>
</evidence>
<dbReference type="Pfam" id="PF18292">
    <property type="entry name" value="ZIP4_domain"/>
    <property type="match status" value="1"/>
</dbReference>
<feature type="signal peptide" evidence="9">
    <location>
        <begin position="1"/>
        <end position="25"/>
    </location>
</feature>
<keyword evidence="12" id="KW-1185">Reference proteome</keyword>
<evidence type="ECO:0000259" key="11">
    <source>
        <dbReference type="Pfam" id="PF21116"/>
    </source>
</evidence>
<sequence length="736" mass="82451">MARLFFYIFLVAIWVNSSHFTAAFGETTPIPHDDEHHDGQPYDADDVFDGIVSYLDDLERRIRQENGVNRTISFELVDLMLDTLVAKFDCPFESMTQCTQCFKADNFTASLGTSSSLSDEDLRNAFVVLVYKFANIESVCKDSSDPSAKLAQRYWGQLLNNSVENGINEEELVGILHNISVYYKSDSSVQCFDADSLLYNIGVTEVTDWHEVESLSTLIIWSLLQGHCIGTSELPEPDSFLDDLYQRYGINGTIDENNFEVILEKLGIGTPDTDEDHDDHDDHDHDRKKRFMDDMPVFRSSRHKRHITDEEHYHHGNDITVIEDHHHDHHEAEELDCYSGEDLMTIYDIDHDTGISASQFISICPALLQQVLSDACVHHYEEEKQQLTTAQKYGYGTLSVFIISLLAVLGLVFIPFLNNRVYKEVLQFFIALGVGSLAADALIHLMPQAYGLHSHSSHGSNSHESENEGTDHIWKSVVVMVSVYALFLFEKISTIYMTRLHKIDDICDEEHGNHPHSVHGHSHTKKPVSLLDAKKADTTKPLDQIKPSESKQYLTPEEAATSNGDIQKSKEDEPQKKQVSSVIFVVVIGDILHNISDGLAIGAAFSAGVFVGISTSIAVFCHELPHELGDFAILMNGGLNYKMALLCNSLSAMCAFIGLYIGLSIGADESARQWIFAITAGIFLYIALVDLMPEILHYQSDKPVLTFILQNMGIILGIVIMVLIAYYEEDIVISAN</sequence>
<dbReference type="Pfam" id="PF02535">
    <property type="entry name" value="Zip"/>
    <property type="match status" value="1"/>
</dbReference>
<feature type="chain" id="PRO_5047275679" evidence="9">
    <location>
        <begin position="26"/>
        <end position="736"/>
    </location>
</feature>
<accession>A0ABM0GQB3</accession>
<feature type="transmembrane region" description="Helical" evidence="8">
    <location>
        <begin position="472"/>
        <end position="489"/>
    </location>
</feature>
<evidence type="ECO:0000256" key="9">
    <source>
        <dbReference type="SAM" id="SignalP"/>
    </source>
</evidence>
<evidence type="ECO:0000256" key="2">
    <source>
        <dbReference type="ARBA" id="ARBA00006939"/>
    </source>
</evidence>
<evidence type="ECO:0000313" key="12">
    <source>
        <dbReference type="Proteomes" id="UP000694865"/>
    </source>
</evidence>
<gene>
    <name evidence="13" type="primary">LOC100367064</name>
</gene>
<feature type="transmembrane region" description="Helical" evidence="8">
    <location>
        <begin position="704"/>
        <end position="727"/>
    </location>
</feature>
<dbReference type="InterPro" id="IPR003689">
    <property type="entry name" value="ZIP"/>
</dbReference>
<organism evidence="12 13">
    <name type="scientific">Saccoglossus kowalevskii</name>
    <name type="common">Acorn worm</name>
    <dbReference type="NCBI Taxonomy" id="10224"/>
    <lineage>
        <taxon>Eukaryota</taxon>
        <taxon>Metazoa</taxon>
        <taxon>Hemichordata</taxon>
        <taxon>Enteropneusta</taxon>
        <taxon>Harrimaniidae</taxon>
        <taxon>Saccoglossus</taxon>
    </lineage>
</organism>
<evidence type="ECO:0000256" key="5">
    <source>
        <dbReference type="ARBA" id="ARBA00023136"/>
    </source>
</evidence>
<keyword evidence="5 8" id="KW-0472">Membrane</keyword>
<evidence type="ECO:0000256" key="4">
    <source>
        <dbReference type="ARBA" id="ARBA00022989"/>
    </source>
</evidence>
<evidence type="ECO:0000256" key="1">
    <source>
        <dbReference type="ARBA" id="ARBA00004141"/>
    </source>
</evidence>
<keyword evidence="4 8" id="KW-1133">Transmembrane helix</keyword>
<keyword evidence="9" id="KW-0732">Signal</keyword>
<feature type="transmembrane region" description="Helical" evidence="8">
    <location>
        <begin position="429"/>
        <end position="452"/>
    </location>
</feature>
<dbReference type="PANTHER" id="PTHR12191:SF30">
    <property type="entry name" value="ZINC TRANSPORTER ZIP4 N-TERMINAL DOMAIN-CONTAINING PROTEIN"/>
    <property type="match status" value="1"/>
</dbReference>
<feature type="transmembrane region" description="Helical" evidence="8">
    <location>
        <begin position="643"/>
        <end position="662"/>
    </location>
</feature>
<dbReference type="RefSeq" id="XP_002734971.1">
    <property type="nucleotide sequence ID" value="XM_002734925.1"/>
</dbReference>
<dbReference type="GeneID" id="100367064"/>
<comment type="subcellular location">
    <subcellularLocation>
        <location evidence="1">Membrane</location>
        <topology evidence="1">Multi-pass membrane protein</topology>
    </subcellularLocation>
</comment>
<evidence type="ECO:0000256" key="8">
    <source>
        <dbReference type="SAM" id="Phobius"/>
    </source>
</evidence>